<organism evidence="2 3">
    <name type="scientific">Winogradskyella aurantia</name>
    <dbReference type="NCBI Taxonomy" id="1915063"/>
    <lineage>
        <taxon>Bacteria</taxon>
        <taxon>Pseudomonadati</taxon>
        <taxon>Bacteroidota</taxon>
        <taxon>Flavobacteriia</taxon>
        <taxon>Flavobacteriales</taxon>
        <taxon>Flavobacteriaceae</taxon>
        <taxon>Winogradskyella</taxon>
    </lineage>
</organism>
<comment type="caution">
    <text evidence="2">The sequence shown here is derived from an EMBL/GenBank/DDBJ whole genome shotgun (WGS) entry which is preliminary data.</text>
</comment>
<evidence type="ECO:0000313" key="2">
    <source>
        <dbReference type="EMBL" id="OZV69663.1"/>
    </source>
</evidence>
<dbReference type="Pfam" id="PF13480">
    <property type="entry name" value="Acetyltransf_6"/>
    <property type="match status" value="1"/>
</dbReference>
<dbReference type="AlphaFoldDB" id="A0A265UWH3"/>
<dbReference type="InterPro" id="IPR016181">
    <property type="entry name" value="Acyl_CoA_acyltransferase"/>
</dbReference>
<dbReference type="RefSeq" id="WP_094967258.1">
    <property type="nucleotide sequence ID" value="NZ_NGJN01000002.1"/>
</dbReference>
<gene>
    <name evidence="2" type="ORF">CA834_03300</name>
</gene>
<sequence length="353" mass="40702">MQLLKTIFKALSTFWKTEVWELSGLEFQSKTTCTVIYAGRDVHKNYIANLIYSGEHSETLLGTYNFWALRRLIHRTKVQYDLVFIEGQNLQQWWYQSASDFFIPLWLGAKAAIPLKVTNRSTKDDTRRMRKYNLDYRLANTVAEYDHFYHQMYLSSMAQRHEDRAIIMAYDKMMAEITTNGAQLLLVALEEQAIAGTIILKHGSTPTLWSTGILNADPDYWKTGVASASYVFCAQYLAEQGYKEMDMGLSRAFLSDGVLQYKKKWNARFTAVGRSGFIFKINSLREASKGFLQRHPFVHSRQDAIYGVVCFESDSETEETLAKKGSRYDLSGFNACRFFKFGEGSNRLEEVNF</sequence>
<name>A0A265UWH3_9FLAO</name>
<dbReference type="SUPFAM" id="SSF55729">
    <property type="entry name" value="Acyl-CoA N-acyltransferases (Nat)"/>
    <property type="match status" value="1"/>
</dbReference>
<dbReference type="Proteomes" id="UP000216840">
    <property type="component" value="Unassembled WGS sequence"/>
</dbReference>
<dbReference type="OrthoDB" id="940000at2"/>
<dbReference type="EMBL" id="NGJN01000002">
    <property type="protein sequence ID" value="OZV69663.1"/>
    <property type="molecule type" value="Genomic_DNA"/>
</dbReference>
<protein>
    <recommendedName>
        <fullName evidence="1">BioF2-like acetyltransferase domain-containing protein</fullName>
    </recommendedName>
</protein>
<keyword evidence="3" id="KW-1185">Reference proteome</keyword>
<evidence type="ECO:0000259" key="1">
    <source>
        <dbReference type="Pfam" id="PF13480"/>
    </source>
</evidence>
<proteinExistence type="predicted"/>
<accession>A0A265UWH3</accession>
<dbReference type="Gene3D" id="3.40.630.30">
    <property type="match status" value="1"/>
</dbReference>
<reference evidence="2 3" key="1">
    <citation type="submission" date="2017-05" db="EMBL/GenBank/DDBJ databases">
        <title>The draft genome sequence of Idiomarina salinarum WNB302.</title>
        <authorList>
            <person name="Sun Y."/>
            <person name="Chen B."/>
            <person name="Du Z."/>
        </authorList>
    </citation>
    <scope>NUCLEOTIDE SEQUENCE [LARGE SCALE GENOMIC DNA]</scope>
    <source>
        <strain evidence="2 3">WNB302</strain>
    </source>
</reference>
<dbReference type="InterPro" id="IPR038740">
    <property type="entry name" value="BioF2-like_GNAT_dom"/>
</dbReference>
<evidence type="ECO:0000313" key="3">
    <source>
        <dbReference type="Proteomes" id="UP000216840"/>
    </source>
</evidence>
<feature type="domain" description="BioF2-like acetyltransferase" evidence="1">
    <location>
        <begin position="125"/>
        <end position="262"/>
    </location>
</feature>